<reference evidence="1 2" key="1">
    <citation type="submission" date="2020-08" db="EMBL/GenBank/DDBJ databases">
        <title>Sequencing the genomes of 1000 actinobacteria strains.</title>
        <authorList>
            <person name="Klenk H.-P."/>
        </authorList>
    </citation>
    <scope>NUCLEOTIDE SEQUENCE [LARGE SCALE GENOMIC DNA]</scope>
    <source>
        <strain evidence="1 2">DSM 19600</strain>
    </source>
</reference>
<sequence length="44" mass="4588">MSSEEAADVVGSTVLGTYVVGAFPEFDDVGPEQAKLFNLLVDLG</sequence>
<keyword evidence="2" id="KW-1185">Reference proteome</keyword>
<proteinExistence type="predicted"/>
<evidence type="ECO:0000313" key="1">
    <source>
        <dbReference type="EMBL" id="MBB4140643.1"/>
    </source>
</evidence>
<dbReference type="Proteomes" id="UP000549113">
    <property type="component" value="Unassembled WGS sequence"/>
</dbReference>
<organism evidence="1 2">
    <name type="scientific">Microbacterium invictum</name>
    <dbReference type="NCBI Taxonomy" id="515415"/>
    <lineage>
        <taxon>Bacteria</taxon>
        <taxon>Bacillati</taxon>
        <taxon>Actinomycetota</taxon>
        <taxon>Actinomycetes</taxon>
        <taxon>Micrococcales</taxon>
        <taxon>Microbacteriaceae</taxon>
        <taxon>Microbacterium</taxon>
    </lineage>
</organism>
<gene>
    <name evidence="1" type="ORF">BKA10_002437</name>
</gene>
<dbReference type="AlphaFoldDB" id="A0AA40VNP3"/>
<name>A0AA40VNP3_9MICO</name>
<accession>A0AA40VNP3</accession>
<protein>
    <submittedName>
        <fullName evidence="1">Uncharacterized protein</fullName>
    </submittedName>
</protein>
<evidence type="ECO:0000313" key="2">
    <source>
        <dbReference type="Proteomes" id="UP000549113"/>
    </source>
</evidence>
<dbReference type="EMBL" id="JACIFH010000001">
    <property type="protein sequence ID" value="MBB4140643.1"/>
    <property type="molecule type" value="Genomic_DNA"/>
</dbReference>
<comment type="caution">
    <text evidence="1">The sequence shown here is derived from an EMBL/GenBank/DDBJ whole genome shotgun (WGS) entry which is preliminary data.</text>
</comment>